<feature type="region of interest" description="Disordered" evidence="1">
    <location>
        <begin position="958"/>
        <end position="1036"/>
    </location>
</feature>
<evidence type="ECO:0000313" key="2">
    <source>
        <dbReference type="EMBL" id="KPI86795.1"/>
    </source>
</evidence>
<dbReference type="AlphaFoldDB" id="A0A0N1IKI1"/>
<feature type="compositionally biased region" description="Polar residues" evidence="1">
    <location>
        <begin position="1067"/>
        <end position="1076"/>
    </location>
</feature>
<dbReference type="OMA" id="NGDAIRH"/>
<accession>A0A0N1IKI1</accession>
<gene>
    <name evidence="2" type="ORF">ABL78_4119</name>
</gene>
<feature type="region of interest" description="Disordered" evidence="1">
    <location>
        <begin position="1"/>
        <end position="76"/>
    </location>
</feature>
<name>A0A0N1IKI1_LEPSE</name>
<feature type="region of interest" description="Disordered" evidence="1">
    <location>
        <begin position="1060"/>
        <end position="1085"/>
    </location>
</feature>
<dbReference type="Proteomes" id="UP000038009">
    <property type="component" value="Unassembled WGS sequence"/>
</dbReference>
<reference evidence="2 3" key="1">
    <citation type="journal article" date="2015" name="PLoS Pathog.">
        <title>Leptomonas seymouri: Adaptations to the Dixenous Life Cycle Analyzed by Genome Sequencing, Transcriptome Profiling and Co-infection with Leishmania donovani.</title>
        <authorList>
            <person name="Kraeva N."/>
            <person name="Butenko A."/>
            <person name="Hlavacova J."/>
            <person name="Kostygov A."/>
            <person name="Myskova J."/>
            <person name="Grybchuk D."/>
            <person name="Lestinova T."/>
            <person name="Votypka J."/>
            <person name="Volf P."/>
            <person name="Opperdoes F."/>
            <person name="Flegontov P."/>
            <person name="Lukes J."/>
            <person name="Yurchenko V."/>
        </authorList>
    </citation>
    <scope>NUCLEOTIDE SEQUENCE [LARGE SCALE GENOMIC DNA]</scope>
    <source>
        <strain evidence="2 3">ATCC 30220</strain>
    </source>
</reference>
<feature type="compositionally biased region" description="Low complexity" evidence="1">
    <location>
        <begin position="59"/>
        <end position="73"/>
    </location>
</feature>
<protein>
    <submittedName>
        <fullName evidence="2">Uncharacterized protein</fullName>
    </submittedName>
</protein>
<dbReference type="VEuPathDB" id="TriTrypDB:Lsey_0115_0030"/>
<feature type="region of interest" description="Disordered" evidence="1">
    <location>
        <begin position="1123"/>
        <end position="1226"/>
    </location>
</feature>
<feature type="region of interest" description="Disordered" evidence="1">
    <location>
        <begin position="89"/>
        <end position="114"/>
    </location>
</feature>
<feature type="compositionally biased region" description="Basic and acidic residues" evidence="1">
    <location>
        <begin position="1"/>
        <end position="14"/>
    </location>
</feature>
<feature type="region of interest" description="Disordered" evidence="1">
    <location>
        <begin position="773"/>
        <end position="822"/>
    </location>
</feature>
<proteinExistence type="predicted"/>
<sequence>MLARTADHAEKWHDGGGGVAAARTPSSSSDSDDDALPIRVVPGRVPRCVGRISDDDFETSSYEETSESSFSGDSGEEFIPLAFGYIKGNPRRRAGAPAPTKDPTDTSEEIGSRSSFSDATPLEVFFHHANANRNCGHIARNVERDEITLSLSSFDDDSSVVSDTLPMKFERSKKMRGVGKVYIPTYEVSDSESAISLVDDDEAPLNAQLIHTLVKRLCNPLDEVTLEAFDYLDFNDANFEEVLKPLKQIKACLERRASYPMTQSEEVEKEIRAAIQSLPSQKAIAVKVLKVKSRPFLSAQPTYRLYRGGESGPQNTEVLPGLVARLKNSKEEVLLSEFEKVDWMDRNFEPVLLPLRQLRAYMEAKEVIEAKLTEGKMTGATVLDDKIKTAVLSLPADEEMAVKVKSIASRSMPRELPNSEAIRELIKQLRDPEQHVQARAFEVVDWNDVQFSRELETLMQIRAFMEAKECTQKKAGENVMGSTRALDDKIRTVTMSLPAEKEMAAKVQAVKSRQLKATSGQNGVRLGGESSPEKVGKAKDATVSKPHSYSMPRGATNGEEILGLIKQLKDPEAQVPLCAFEELEWNDRNFARELEPLLQIRVYMEAKEALKKVPGSKNMSSSSALDNRIKTAILSLPSEKAVAVKIQMLKGRDMAPVADGAKPLMAKVGKLSAPSGTVRKMKDSILLSGQEKKKSKEGKLSASTSQVMQVGAKIISSRDPKYKAKESNALSEPTKIRRRRCSLGNRSVSFLKVEDPTPEEIVDQDQLLAETSGPKALQDEARPPPATATPRDASRVPSRPKKGLERRPRKHRLGNSAVSFNDLPNEEAGTIIEEDENSAMPKRKLHRRRAAHKLNRNLSISSLPDLEAGEVEEVPVLPDKPASREAATAVTATVAKPVVKPHGLKKKRRVRVNNNRSCSFSDIVIDEAVEVPDSNAGALKGVVEGPEVAKVTHRLVRRRRPDEEGRIPNQLKNTPKPEKEGGAEAGLAARVNPPSRGKGRRANVPRSRGANTSMVEDEANGEISELQGDGQRLLTPPEKLTCAPEKVTATRTRNQEMLAAARASKAGQKSSAMSSTPRRRRQRLHASKELNFSAVLDDVPGEIVEDERDIAVDAAPVGSLAPTMRRSLHSSGGSRVLPLLRSGSSRGSMRHTDRPNSSIRSSADWKNRARLPPNAEPSAMPDATEMPQLLPPQSVRRSTEPTLRATKPSVKSVKGDVHIPALRASQ</sequence>
<feature type="compositionally biased region" description="Low complexity" evidence="1">
    <location>
        <begin position="39"/>
        <end position="51"/>
    </location>
</feature>
<feature type="compositionally biased region" description="Basic and acidic residues" evidence="1">
    <location>
        <begin position="531"/>
        <end position="542"/>
    </location>
</feature>
<comment type="caution">
    <text evidence="2">The sequence shown here is derived from an EMBL/GenBank/DDBJ whole genome shotgun (WGS) entry which is preliminary data.</text>
</comment>
<dbReference type="OrthoDB" id="263475at2759"/>
<dbReference type="EMBL" id="LJSK01000115">
    <property type="protein sequence ID" value="KPI86795.1"/>
    <property type="molecule type" value="Genomic_DNA"/>
</dbReference>
<feature type="compositionally biased region" description="Low complexity" evidence="1">
    <location>
        <begin position="1130"/>
        <end position="1147"/>
    </location>
</feature>
<evidence type="ECO:0000256" key="1">
    <source>
        <dbReference type="SAM" id="MobiDB-lite"/>
    </source>
</evidence>
<feature type="region of interest" description="Disordered" evidence="1">
    <location>
        <begin position="514"/>
        <end position="555"/>
    </location>
</feature>
<evidence type="ECO:0000313" key="3">
    <source>
        <dbReference type="Proteomes" id="UP000038009"/>
    </source>
</evidence>
<organism evidence="2 3">
    <name type="scientific">Leptomonas seymouri</name>
    <dbReference type="NCBI Taxonomy" id="5684"/>
    <lineage>
        <taxon>Eukaryota</taxon>
        <taxon>Discoba</taxon>
        <taxon>Euglenozoa</taxon>
        <taxon>Kinetoplastea</taxon>
        <taxon>Metakinetoplastina</taxon>
        <taxon>Trypanosomatida</taxon>
        <taxon>Trypanosomatidae</taxon>
        <taxon>Leishmaniinae</taxon>
        <taxon>Leptomonas</taxon>
    </lineage>
</organism>
<keyword evidence="3" id="KW-1185">Reference proteome</keyword>